<dbReference type="EMBL" id="KZ821624">
    <property type="protein sequence ID" value="PYH69346.1"/>
    <property type="molecule type" value="Genomic_DNA"/>
</dbReference>
<evidence type="ECO:0000256" key="6">
    <source>
        <dbReference type="SAM" id="MobiDB-lite"/>
    </source>
</evidence>
<gene>
    <name evidence="8" type="ORF">BO88DRAFT_443931</name>
</gene>
<accession>A0A319B8X9</accession>
<dbReference type="SMART" id="SM00066">
    <property type="entry name" value="GAL4"/>
    <property type="match status" value="1"/>
</dbReference>
<dbReference type="InterPro" id="IPR050987">
    <property type="entry name" value="AtrR-like"/>
</dbReference>
<proteinExistence type="predicted"/>
<dbReference type="Pfam" id="PF00172">
    <property type="entry name" value="Zn_clus"/>
    <property type="match status" value="1"/>
</dbReference>
<dbReference type="GO" id="GO:0006351">
    <property type="term" value="P:DNA-templated transcription"/>
    <property type="evidence" value="ECO:0007669"/>
    <property type="project" value="InterPro"/>
</dbReference>
<dbReference type="PROSITE" id="PS00463">
    <property type="entry name" value="ZN2_CY6_FUNGAL_1"/>
    <property type="match status" value="1"/>
</dbReference>
<evidence type="ECO:0000256" key="5">
    <source>
        <dbReference type="ARBA" id="ARBA00023242"/>
    </source>
</evidence>
<dbReference type="CDD" id="cd12148">
    <property type="entry name" value="fungal_TF_MHR"/>
    <property type="match status" value="1"/>
</dbReference>
<dbReference type="AlphaFoldDB" id="A0A319B8X9"/>
<feature type="domain" description="Zn(2)-C6 fungal-type" evidence="7">
    <location>
        <begin position="9"/>
        <end position="39"/>
    </location>
</feature>
<dbReference type="GeneID" id="37214654"/>
<dbReference type="OrthoDB" id="103819at2759"/>
<dbReference type="GO" id="GO:0008270">
    <property type="term" value="F:zinc ion binding"/>
    <property type="evidence" value="ECO:0007669"/>
    <property type="project" value="InterPro"/>
</dbReference>
<dbReference type="SMART" id="SM00906">
    <property type="entry name" value="Fungal_trans"/>
    <property type="match status" value="1"/>
</dbReference>
<keyword evidence="2" id="KW-0805">Transcription regulation</keyword>
<dbReference type="Proteomes" id="UP000248405">
    <property type="component" value="Unassembled WGS sequence"/>
</dbReference>
<keyword evidence="4" id="KW-0804">Transcription</keyword>
<dbReference type="GO" id="GO:0009893">
    <property type="term" value="P:positive regulation of metabolic process"/>
    <property type="evidence" value="ECO:0007669"/>
    <property type="project" value="UniProtKB-ARBA"/>
</dbReference>
<sequence length="660" mass="73817">MKTSAPEYACNECRIRKVRCDRKSPLCSSCRKSGLVCQYTKGKRIDHTKKLVDDVQSLATRLQRFEEAVVRFSSSVQASTSPLSGVSTSSYSSNTRRSSAWGSCTNYSTSEESQTDNLVAEALGSDGYQQPSSIYTEARAAGDRFASSLPPSNSPGLSIEATFPSGSLLQAQITSASALFQRLDTDKPPLLDFLQYDDQSPSLPPRAFLEAFIDTYFTELSPLLPIYDRQSVLTAMRTQYETLDAPDPAWFVSLNSILLQTLEGKSTTAKKTSMIPLEASLITHLLQNIRQCFNNFQRLLEPRMANVQALLNLALVALKYFHFTLFETVFTQACELAKSMGLHRSMGNAARQCAECRDLFWSLFIIDKHTSLITGTPCLLPSYDVGLPLPTSSGILLSDQFDARISLARIQERISRRLYASILRVSRKSLRRRAYKLIRRLNDWTTQHSHILYPPASTTTTAQQAIELRYALCICHVLVQRCIPASESRQVRLEHARTGLQLLQELCESYHPGDNISGFSMFESILLRYPIAPFLEVYIHLLNRENNDCPAVVTSDVNALVFFAKRAECLATNASEGSHADTIRSVSQLCSQIATSLLQQNRRLQAQTPTPHGSQSSCEQKPSTPNKYSIEYGGTSVWDNDFGMMMDGSDSYHRYDDVWC</sequence>
<name>A0A319B8X9_ASPVC</name>
<dbReference type="CDD" id="cd00067">
    <property type="entry name" value="GAL4"/>
    <property type="match status" value="1"/>
</dbReference>
<evidence type="ECO:0000313" key="8">
    <source>
        <dbReference type="EMBL" id="PYH69346.1"/>
    </source>
</evidence>
<dbReference type="Pfam" id="PF04082">
    <property type="entry name" value="Fungal_trans"/>
    <property type="match status" value="1"/>
</dbReference>
<dbReference type="PROSITE" id="PS50048">
    <property type="entry name" value="ZN2_CY6_FUNGAL_2"/>
    <property type="match status" value="1"/>
</dbReference>
<dbReference type="InterPro" id="IPR001138">
    <property type="entry name" value="Zn2Cys6_DnaBD"/>
</dbReference>
<feature type="region of interest" description="Disordered" evidence="6">
    <location>
        <begin position="604"/>
        <end position="626"/>
    </location>
</feature>
<keyword evidence="3" id="KW-0238">DNA-binding</keyword>
<dbReference type="RefSeq" id="XP_025563140.1">
    <property type="nucleotide sequence ID" value="XM_025710062.1"/>
</dbReference>
<evidence type="ECO:0000256" key="1">
    <source>
        <dbReference type="ARBA" id="ARBA00022723"/>
    </source>
</evidence>
<protein>
    <recommendedName>
        <fullName evidence="7">Zn(2)-C6 fungal-type domain-containing protein</fullName>
    </recommendedName>
</protein>
<dbReference type="SUPFAM" id="SSF57701">
    <property type="entry name" value="Zn2/Cys6 DNA-binding domain"/>
    <property type="match status" value="1"/>
</dbReference>
<organism evidence="8 9">
    <name type="scientific">Aspergillus vadensis (strain CBS 113365 / IMI 142717 / IBT 24658)</name>
    <dbReference type="NCBI Taxonomy" id="1448311"/>
    <lineage>
        <taxon>Eukaryota</taxon>
        <taxon>Fungi</taxon>
        <taxon>Dikarya</taxon>
        <taxon>Ascomycota</taxon>
        <taxon>Pezizomycotina</taxon>
        <taxon>Eurotiomycetes</taxon>
        <taxon>Eurotiomycetidae</taxon>
        <taxon>Eurotiales</taxon>
        <taxon>Aspergillaceae</taxon>
        <taxon>Aspergillus</taxon>
        <taxon>Aspergillus subgen. Circumdati</taxon>
    </lineage>
</organism>
<dbReference type="Gene3D" id="4.10.240.10">
    <property type="entry name" value="Zn(2)-C6 fungal-type DNA-binding domain"/>
    <property type="match status" value="1"/>
</dbReference>
<keyword evidence="1" id="KW-0479">Metal-binding</keyword>
<keyword evidence="5" id="KW-0539">Nucleus</keyword>
<evidence type="ECO:0000256" key="4">
    <source>
        <dbReference type="ARBA" id="ARBA00023163"/>
    </source>
</evidence>
<evidence type="ECO:0000259" key="7">
    <source>
        <dbReference type="PROSITE" id="PS50048"/>
    </source>
</evidence>
<evidence type="ECO:0000256" key="2">
    <source>
        <dbReference type="ARBA" id="ARBA00023015"/>
    </source>
</evidence>
<evidence type="ECO:0000256" key="3">
    <source>
        <dbReference type="ARBA" id="ARBA00023125"/>
    </source>
</evidence>
<dbReference type="PANTHER" id="PTHR46910:SF25">
    <property type="entry name" value="ABC-TRANSPORTER-REGULATING TRANSCRIPTION FACTOR"/>
    <property type="match status" value="1"/>
</dbReference>
<keyword evidence="9" id="KW-1185">Reference proteome</keyword>
<evidence type="ECO:0000313" key="9">
    <source>
        <dbReference type="Proteomes" id="UP000248405"/>
    </source>
</evidence>
<reference evidence="8" key="1">
    <citation type="submission" date="2016-12" db="EMBL/GenBank/DDBJ databases">
        <title>The genomes of Aspergillus section Nigri reveals drivers in fungal speciation.</title>
        <authorList>
            <consortium name="DOE Joint Genome Institute"/>
            <person name="Vesth T.C."/>
            <person name="Nybo J."/>
            <person name="Theobald S."/>
            <person name="Brandl J."/>
            <person name="Frisvad J.C."/>
            <person name="Nielsen K.F."/>
            <person name="Lyhne E.K."/>
            <person name="Kogle M.E."/>
            <person name="Kuo A."/>
            <person name="Riley R."/>
            <person name="Clum A."/>
            <person name="Nolan M."/>
            <person name="Lipzen A."/>
            <person name="Salamov A."/>
            <person name="Henrissat B."/>
            <person name="Wiebenga A."/>
            <person name="De Vries R.P."/>
            <person name="Grigoriev I.V."/>
            <person name="Mortensen U.H."/>
            <person name="Andersen M.R."/>
            <person name="Baker S.E."/>
        </authorList>
    </citation>
    <scope>NUCLEOTIDE SEQUENCE [LARGE SCALE GENOMIC DNA]</scope>
    <source>
        <strain evidence="8">CBS 113365</strain>
    </source>
</reference>
<dbReference type="InterPro" id="IPR007219">
    <property type="entry name" value="XnlR_reg_dom"/>
</dbReference>
<dbReference type="PANTHER" id="PTHR46910">
    <property type="entry name" value="TRANSCRIPTION FACTOR PDR1"/>
    <property type="match status" value="1"/>
</dbReference>
<dbReference type="GO" id="GO:0000981">
    <property type="term" value="F:DNA-binding transcription factor activity, RNA polymerase II-specific"/>
    <property type="evidence" value="ECO:0007669"/>
    <property type="project" value="InterPro"/>
</dbReference>
<dbReference type="InterPro" id="IPR036864">
    <property type="entry name" value="Zn2-C6_fun-type_DNA-bd_sf"/>
</dbReference>
<dbReference type="GO" id="GO:0003677">
    <property type="term" value="F:DNA binding"/>
    <property type="evidence" value="ECO:0007669"/>
    <property type="project" value="UniProtKB-KW"/>
</dbReference>